<dbReference type="AlphaFoldDB" id="A0A899FZG0"/>
<feature type="region of interest" description="Disordered" evidence="2">
    <location>
        <begin position="520"/>
        <end position="543"/>
    </location>
</feature>
<dbReference type="Pfam" id="PF13254">
    <property type="entry name" value="DUF4045"/>
    <property type="match status" value="1"/>
</dbReference>
<feature type="coiled-coil region" evidence="1">
    <location>
        <begin position="12"/>
        <end position="46"/>
    </location>
</feature>
<organism evidence="4 5">
    <name type="scientific">Pneumocystis wakefieldiae</name>
    <dbReference type="NCBI Taxonomy" id="38082"/>
    <lineage>
        <taxon>Eukaryota</taxon>
        <taxon>Fungi</taxon>
        <taxon>Dikarya</taxon>
        <taxon>Ascomycota</taxon>
        <taxon>Taphrinomycotina</taxon>
        <taxon>Pneumocystomycetes</taxon>
        <taxon>Pneumocystaceae</taxon>
        <taxon>Pneumocystis</taxon>
    </lineage>
</organism>
<evidence type="ECO:0000256" key="2">
    <source>
        <dbReference type="SAM" id="MobiDB-lite"/>
    </source>
</evidence>
<feature type="compositionally biased region" description="Low complexity" evidence="2">
    <location>
        <begin position="352"/>
        <end position="366"/>
    </location>
</feature>
<evidence type="ECO:0000256" key="1">
    <source>
        <dbReference type="SAM" id="Coils"/>
    </source>
</evidence>
<feature type="region of interest" description="Disordered" evidence="2">
    <location>
        <begin position="350"/>
        <end position="424"/>
    </location>
</feature>
<gene>
    <name evidence="4" type="ORF">MERGE_002692</name>
</gene>
<feature type="region of interest" description="Disordered" evidence="2">
    <location>
        <begin position="53"/>
        <end position="82"/>
    </location>
</feature>
<proteinExistence type="predicted"/>
<dbReference type="EMBL" id="CP054537">
    <property type="protein sequence ID" value="QSL65382.1"/>
    <property type="molecule type" value="Genomic_DNA"/>
</dbReference>
<feature type="compositionally biased region" description="Polar residues" evidence="2">
    <location>
        <begin position="399"/>
        <end position="424"/>
    </location>
</feature>
<dbReference type="Proteomes" id="UP000663699">
    <property type="component" value="Chromosome 6"/>
</dbReference>
<keyword evidence="1" id="KW-0175">Coiled coil</keyword>
<evidence type="ECO:0000313" key="5">
    <source>
        <dbReference type="Proteomes" id="UP000663699"/>
    </source>
</evidence>
<feature type="domain" description="DUF4045" evidence="3">
    <location>
        <begin position="25"/>
        <end position="130"/>
    </location>
</feature>
<name>A0A899FZG0_9ASCO</name>
<sequence>MSAQANTYISSANEHDIDLENWIIRVKKLEDRDREDEEHNRRLEQEILVERKARHERRAQRELSLSPDRLKPLSSASSPRHSVSSLSNLFRERCSVNADLSGTLCCKDSLDENINKYSKNVSGISEQGYTSSTDMHAKEDSLSSSLGASVDIENNQASNYKAPSFQGKESLFASQLRYKDASYASSILKVKEIDKMESGVLENKQTPLKNLSNTVLSSGNLENFKPVSSHNFIDINSSPYSSPSLKSSYSDTLVSNRLLGSDLPSSPTKGSFVQSAAMKSNEYRKSASDLSRNSSIFSRKSAKLSSESLIKMSDVQKIKLNNEFNSLENDAILSTMKDNIILNSDKKLGSMESSNTLKNTKTNTENMSFSSDLNVLDPSENNGFDDSSKSVSLELKKLNTSPTSPHEFQNVFSKPKNNFSSQLSTPRSAIIESAPDSSDLSKEKYSSSASFSNSSKIDSFKAGILDAKNNLRPSFRTSSPKYDLFKDEILSAKESLKSFSPSPREKSDAFKERLLAARSSLGKSGSSTHKSSIDDSSPSRFKK</sequence>
<protein>
    <recommendedName>
        <fullName evidence="3">DUF4045 domain-containing protein</fullName>
    </recommendedName>
</protein>
<dbReference type="OrthoDB" id="5412583at2759"/>
<accession>A0A899FZG0</accession>
<evidence type="ECO:0000259" key="3">
    <source>
        <dbReference type="Pfam" id="PF13254"/>
    </source>
</evidence>
<evidence type="ECO:0000313" key="4">
    <source>
        <dbReference type="EMBL" id="QSL65382.1"/>
    </source>
</evidence>
<feature type="compositionally biased region" description="Polar residues" evidence="2">
    <location>
        <begin position="367"/>
        <end position="385"/>
    </location>
</feature>
<keyword evidence="5" id="KW-1185">Reference proteome</keyword>
<dbReference type="InterPro" id="IPR025118">
    <property type="entry name" value="DUF4045"/>
</dbReference>
<reference evidence="4" key="1">
    <citation type="submission" date="2020-06" db="EMBL/GenBank/DDBJ databases">
        <title>Genomes of multiple members of Pneumocystis genus reveal paths to human pathogen Pneumocystis jirovecii.</title>
        <authorList>
            <person name="Cisse O.H."/>
            <person name="Ma L."/>
            <person name="Dekker J."/>
            <person name="Khil P."/>
            <person name="Jo J."/>
            <person name="Brenchley J."/>
            <person name="Blair R."/>
            <person name="Pahar B."/>
            <person name="Chabe M."/>
            <person name="Van Rompay K.A."/>
            <person name="Keesler R."/>
            <person name="Sukura A."/>
            <person name="Hirsch V."/>
            <person name="Kutty G."/>
            <person name="Liu Y."/>
            <person name="Peng L."/>
            <person name="Chen J."/>
            <person name="Song J."/>
            <person name="Weissenbacher-Lang C."/>
            <person name="Xu J."/>
            <person name="Upham N.S."/>
            <person name="Stajich J.E."/>
            <person name="Cuomo C.A."/>
            <person name="Cushion M.T."/>
            <person name="Kovacs J.A."/>
        </authorList>
    </citation>
    <scope>NUCLEOTIDE SEQUENCE</scope>
    <source>
        <strain evidence="4">2A</strain>
    </source>
</reference>